<proteinExistence type="predicted"/>
<name>A0AAV7K6W0_9METZ</name>
<protein>
    <submittedName>
        <fullName evidence="1">Uncharacterized protein</fullName>
    </submittedName>
</protein>
<evidence type="ECO:0000313" key="2">
    <source>
        <dbReference type="Proteomes" id="UP001165289"/>
    </source>
</evidence>
<gene>
    <name evidence="1" type="ORF">LOD99_1527</name>
</gene>
<keyword evidence="2" id="KW-1185">Reference proteome</keyword>
<dbReference type="EMBL" id="JAKMXF010000155">
    <property type="protein sequence ID" value="KAI6656194.1"/>
    <property type="molecule type" value="Genomic_DNA"/>
</dbReference>
<dbReference type="AlphaFoldDB" id="A0AAV7K6W0"/>
<reference evidence="1 2" key="1">
    <citation type="journal article" date="2023" name="BMC Biol.">
        <title>The compact genome of the sponge Oopsacas minuta (Hexactinellida) is lacking key metazoan core genes.</title>
        <authorList>
            <person name="Santini S."/>
            <person name="Schenkelaars Q."/>
            <person name="Jourda C."/>
            <person name="Duchesne M."/>
            <person name="Belahbib H."/>
            <person name="Rocher C."/>
            <person name="Selva M."/>
            <person name="Riesgo A."/>
            <person name="Vervoort M."/>
            <person name="Leys S.P."/>
            <person name="Kodjabachian L."/>
            <person name="Le Bivic A."/>
            <person name="Borchiellini C."/>
            <person name="Claverie J.M."/>
            <person name="Renard E."/>
        </authorList>
    </citation>
    <scope>NUCLEOTIDE SEQUENCE [LARGE SCALE GENOMIC DNA]</scope>
    <source>
        <strain evidence="1">SPO-2</strain>
    </source>
</reference>
<dbReference type="Proteomes" id="UP001165289">
    <property type="component" value="Unassembled WGS sequence"/>
</dbReference>
<comment type="caution">
    <text evidence="1">The sequence shown here is derived from an EMBL/GenBank/DDBJ whole genome shotgun (WGS) entry which is preliminary data.</text>
</comment>
<sequence length="103" mass="11621">MVLINHGTELKSHPVKVHIICRHFVPFLQKYLLSDNGFAVVSEQGLESSHHHFNMCGKDTYPVRTGRICEGLFNAVCDFNFISLATDDAAAVWEELQNETESD</sequence>
<accession>A0AAV7K6W0</accession>
<evidence type="ECO:0000313" key="1">
    <source>
        <dbReference type="EMBL" id="KAI6656194.1"/>
    </source>
</evidence>
<organism evidence="1 2">
    <name type="scientific">Oopsacas minuta</name>
    <dbReference type="NCBI Taxonomy" id="111878"/>
    <lineage>
        <taxon>Eukaryota</taxon>
        <taxon>Metazoa</taxon>
        <taxon>Porifera</taxon>
        <taxon>Hexactinellida</taxon>
        <taxon>Hexasterophora</taxon>
        <taxon>Lyssacinosida</taxon>
        <taxon>Leucopsacidae</taxon>
        <taxon>Oopsacas</taxon>
    </lineage>
</organism>